<evidence type="ECO:0000313" key="4">
    <source>
        <dbReference type="Proteomes" id="UP000321089"/>
    </source>
</evidence>
<accession>A0A0Q0TUP7</accession>
<dbReference type="Pfam" id="PF03374">
    <property type="entry name" value="ANT"/>
    <property type="match status" value="1"/>
</dbReference>
<gene>
    <name evidence="2" type="ORF">CBU02nite_25590</name>
    <name evidence="3" type="ORF">GND98_004570</name>
</gene>
<dbReference type="InterPro" id="IPR005039">
    <property type="entry name" value="Ant_C"/>
</dbReference>
<comment type="caution">
    <text evidence="2">The sequence shown here is derived from an EMBL/GenBank/DDBJ whole genome shotgun (WGS) entry which is preliminary data.</text>
</comment>
<reference evidence="3 5" key="2">
    <citation type="submission" date="2020-01" db="EMBL/GenBank/DDBJ databases">
        <title>Genome sequence of a 1,3-propanediol producer, Clostridium butyricum S3.</title>
        <authorList>
            <person name="Zhou J."/>
        </authorList>
    </citation>
    <scope>NUCLEOTIDE SEQUENCE [LARGE SCALE GENOMIC DNA]</scope>
    <source>
        <strain evidence="3 5">S3</strain>
    </source>
</reference>
<evidence type="ECO:0000313" key="3">
    <source>
        <dbReference type="EMBL" id="NAS17164.1"/>
    </source>
</evidence>
<dbReference type="EMBL" id="BKBC01000038">
    <property type="protein sequence ID" value="GEQ22053.1"/>
    <property type="molecule type" value="Genomic_DNA"/>
</dbReference>
<dbReference type="Proteomes" id="UP000474042">
    <property type="component" value="Unassembled WGS sequence"/>
</dbReference>
<dbReference type="RefSeq" id="WP_024041042.1">
    <property type="nucleotide sequence ID" value="NZ_BKBC01000038.1"/>
</dbReference>
<evidence type="ECO:0000313" key="2">
    <source>
        <dbReference type="EMBL" id="GEQ22053.1"/>
    </source>
</evidence>
<dbReference type="EMBL" id="WOFV02000009">
    <property type="protein sequence ID" value="NAS17164.1"/>
    <property type="molecule type" value="Genomic_DNA"/>
</dbReference>
<reference evidence="2 4" key="1">
    <citation type="submission" date="2019-07" db="EMBL/GenBank/DDBJ databases">
        <title>Whole genome shotgun sequence of Clostridium butyricum NBRC 3858.</title>
        <authorList>
            <person name="Hosoyama A."/>
            <person name="Uohara A."/>
            <person name="Ohji S."/>
            <person name="Ichikawa N."/>
        </authorList>
    </citation>
    <scope>NUCLEOTIDE SEQUENCE [LARGE SCALE GENOMIC DNA]</scope>
    <source>
        <strain evidence="2 4">NBRC 3858</strain>
    </source>
</reference>
<organism evidence="2 4">
    <name type="scientific">Clostridium butyricum</name>
    <dbReference type="NCBI Taxonomy" id="1492"/>
    <lineage>
        <taxon>Bacteria</taxon>
        <taxon>Bacillati</taxon>
        <taxon>Bacillota</taxon>
        <taxon>Clostridia</taxon>
        <taxon>Eubacteriales</taxon>
        <taxon>Clostridiaceae</taxon>
        <taxon>Clostridium</taxon>
    </lineage>
</organism>
<evidence type="ECO:0000259" key="1">
    <source>
        <dbReference type="Pfam" id="PF03374"/>
    </source>
</evidence>
<protein>
    <submittedName>
        <fullName evidence="3">Phage antirepressor Ant</fullName>
    </submittedName>
</protein>
<sequence length="136" mass="15963">MIIEENEFNIMNEEVKKDILKDNYILYGEDSNISLKDGGKNMDNNISGIMKKYKSERLYTTGEIAKELGISSAARLNNILEHKKIQFKRNGTWMLYSKYVDKGFVVIRHCELECGIKVYDRKWTEKGRIFIHSIFD</sequence>
<proteinExistence type="predicted"/>
<evidence type="ECO:0000313" key="5">
    <source>
        <dbReference type="Proteomes" id="UP000474042"/>
    </source>
</evidence>
<dbReference type="Proteomes" id="UP000321089">
    <property type="component" value="Unassembled WGS sequence"/>
</dbReference>
<name>A0A0Q0TUP7_CLOBU</name>
<dbReference type="GO" id="GO:0003677">
    <property type="term" value="F:DNA binding"/>
    <property type="evidence" value="ECO:0007669"/>
    <property type="project" value="InterPro"/>
</dbReference>
<dbReference type="AlphaFoldDB" id="A0A0Q0TUP7"/>
<feature type="domain" description="Antirepressor protein C-terminal" evidence="1">
    <location>
        <begin position="54"/>
        <end position="135"/>
    </location>
</feature>